<sequence>MQVVPNPPHGIAPVSIGMAMDTAVAACAEWGEVKVIGPLPAVPPHIPDRPPKLYVQPPDAGELGFVVHIEDGRTVTAIEVWRFHNEDADAHVLLDGVDVFRTPARVLLARLSEQGHDVQDADDEYPRVSGLTLAFTRTAGHEVPMDTDGMPLYFESVLVAAEDYY</sequence>
<reference evidence="2" key="1">
    <citation type="journal article" date="2019" name="Int. J. Syst. Evol. Microbiol.">
        <title>The Global Catalogue of Microorganisms (GCM) 10K type strain sequencing project: providing services to taxonomists for standard genome sequencing and annotation.</title>
        <authorList>
            <consortium name="The Broad Institute Genomics Platform"/>
            <consortium name="The Broad Institute Genome Sequencing Center for Infectious Disease"/>
            <person name="Wu L."/>
            <person name="Ma J."/>
        </authorList>
    </citation>
    <scope>NUCLEOTIDE SEQUENCE [LARGE SCALE GENOMIC DNA]</scope>
    <source>
        <strain evidence="2">JCM 16702</strain>
    </source>
</reference>
<proteinExistence type="predicted"/>
<organism evidence="1 2">
    <name type="scientific">Actinomadura miaoliensis</name>
    <dbReference type="NCBI Taxonomy" id="430685"/>
    <lineage>
        <taxon>Bacteria</taxon>
        <taxon>Bacillati</taxon>
        <taxon>Actinomycetota</taxon>
        <taxon>Actinomycetes</taxon>
        <taxon>Streptosporangiales</taxon>
        <taxon>Thermomonosporaceae</taxon>
        <taxon>Actinomadura</taxon>
    </lineage>
</organism>
<evidence type="ECO:0000313" key="2">
    <source>
        <dbReference type="Proteomes" id="UP001500683"/>
    </source>
</evidence>
<accession>A0ABP7X5L4</accession>
<dbReference type="EMBL" id="BAAAZG010000081">
    <property type="protein sequence ID" value="GAA4105321.1"/>
    <property type="molecule type" value="Genomic_DNA"/>
</dbReference>
<dbReference type="Proteomes" id="UP001500683">
    <property type="component" value="Unassembled WGS sequence"/>
</dbReference>
<comment type="caution">
    <text evidence="1">The sequence shown here is derived from an EMBL/GenBank/DDBJ whole genome shotgun (WGS) entry which is preliminary data.</text>
</comment>
<gene>
    <name evidence="1" type="ORF">GCM10022214_85370</name>
</gene>
<keyword evidence="2" id="KW-1185">Reference proteome</keyword>
<evidence type="ECO:0000313" key="1">
    <source>
        <dbReference type="EMBL" id="GAA4105321.1"/>
    </source>
</evidence>
<name>A0ABP7X5L4_9ACTN</name>
<protein>
    <submittedName>
        <fullName evidence="1">Uncharacterized protein</fullName>
    </submittedName>
</protein>